<dbReference type="InterPro" id="IPR029069">
    <property type="entry name" value="HotDog_dom_sf"/>
</dbReference>
<gene>
    <name evidence="3" type="ORF">ESB13_10550</name>
</gene>
<dbReference type="RefSeq" id="WP_129002943.1">
    <property type="nucleotide sequence ID" value="NZ_SDHZ01000001.1"/>
</dbReference>
<reference evidence="3 4" key="1">
    <citation type="submission" date="2019-01" db="EMBL/GenBank/DDBJ databases">
        <title>Filimonas sp. strain TTM-71.</title>
        <authorList>
            <person name="Chen W.-M."/>
        </authorList>
    </citation>
    <scope>NUCLEOTIDE SEQUENCE [LARGE SCALE GENOMIC DNA]</scope>
    <source>
        <strain evidence="3 4">TTM-71</strain>
    </source>
</reference>
<keyword evidence="2" id="KW-0378">Hydrolase</keyword>
<evidence type="ECO:0000256" key="1">
    <source>
        <dbReference type="ARBA" id="ARBA00005953"/>
    </source>
</evidence>
<comment type="similarity">
    <text evidence="1">Belongs to the 4-hydroxybenzoyl-CoA thioesterase family.</text>
</comment>
<dbReference type="GO" id="GO:0047617">
    <property type="term" value="F:fatty acyl-CoA hydrolase activity"/>
    <property type="evidence" value="ECO:0007669"/>
    <property type="project" value="TreeGrafter"/>
</dbReference>
<dbReference type="OrthoDB" id="9800856at2"/>
<dbReference type="Gene3D" id="3.10.129.10">
    <property type="entry name" value="Hotdog Thioesterase"/>
    <property type="match status" value="1"/>
</dbReference>
<evidence type="ECO:0000256" key="2">
    <source>
        <dbReference type="ARBA" id="ARBA00022801"/>
    </source>
</evidence>
<dbReference type="PANTHER" id="PTHR31793">
    <property type="entry name" value="4-HYDROXYBENZOYL-COA THIOESTERASE FAMILY MEMBER"/>
    <property type="match status" value="1"/>
</dbReference>
<dbReference type="Proteomes" id="UP000290545">
    <property type="component" value="Unassembled WGS sequence"/>
</dbReference>
<keyword evidence="4" id="KW-1185">Reference proteome</keyword>
<dbReference type="InterPro" id="IPR050563">
    <property type="entry name" value="4-hydroxybenzoyl-CoA_TE"/>
</dbReference>
<dbReference type="NCBIfam" id="TIGR00051">
    <property type="entry name" value="YbgC/FadM family acyl-CoA thioesterase"/>
    <property type="match status" value="1"/>
</dbReference>
<dbReference type="EMBL" id="SDHZ01000001">
    <property type="protein sequence ID" value="RXK87193.1"/>
    <property type="molecule type" value="Genomic_DNA"/>
</dbReference>
<comment type="caution">
    <text evidence="3">The sequence shown here is derived from an EMBL/GenBank/DDBJ whole genome shotgun (WGS) entry which is preliminary data.</text>
</comment>
<dbReference type="PIRSF" id="PIRSF003230">
    <property type="entry name" value="YbgC"/>
    <property type="match status" value="1"/>
</dbReference>
<dbReference type="CDD" id="cd00586">
    <property type="entry name" value="4HBT"/>
    <property type="match status" value="1"/>
</dbReference>
<dbReference type="InterPro" id="IPR006684">
    <property type="entry name" value="YbgC/YbaW"/>
</dbReference>
<sequence>MYESITQIRVRYAETDQMNVVYYGNYAQYFEVGRVECIRQLGYTYKDMEASGVIMPVIEMNVKYLRPATYDDLLTVKTQIRELPKDHRIEFFQDVYNEQNKLLTSGKVTLYFLNNKNWQKTTMPEELYNRLTPFFEGE</sequence>
<dbReference type="Pfam" id="PF13279">
    <property type="entry name" value="4HBT_2"/>
    <property type="match status" value="1"/>
</dbReference>
<name>A0A4Q1DET3_9BACT</name>
<accession>A0A4Q1DET3</accession>
<protein>
    <submittedName>
        <fullName evidence="3">Acyl-CoA thioesterase</fullName>
    </submittedName>
</protein>
<dbReference type="AlphaFoldDB" id="A0A4Q1DET3"/>
<dbReference type="PANTHER" id="PTHR31793:SF27">
    <property type="entry name" value="NOVEL THIOESTERASE SUPERFAMILY DOMAIN AND SAPOSIN A-TYPE DOMAIN CONTAINING PROTEIN (0610012H03RIK)"/>
    <property type="match status" value="1"/>
</dbReference>
<evidence type="ECO:0000313" key="4">
    <source>
        <dbReference type="Proteomes" id="UP000290545"/>
    </source>
</evidence>
<dbReference type="SUPFAM" id="SSF54637">
    <property type="entry name" value="Thioesterase/thiol ester dehydrase-isomerase"/>
    <property type="match status" value="1"/>
</dbReference>
<proteinExistence type="inferred from homology"/>
<evidence type="ECO:0000313" key="3">
    <source>
        <dbReference type="EMBL" id="RXK87193.1"/>
    </source>
</evidence>
<organism evidence="3 4">
    <name type="scientific">Filimonas effusa</name>
    <dbReference type="NCBI Taxonomy" id="2508721"/>
    <lineage>
        <taxon>Bacteria</taxon>
        <taxon>Pseudomonadati</taxon>
        <taxon>Bacteroidota</taxon>
        <taxon>Chitinophagia</taxon>
        <taxon>Chitinophagales</taxon>
        <taxon>Chitinophagaceae</taxon>
        <taxon>Filimonas</taxon>
    </lineage>
</organism>